<evidence type="ECO:0000313" key="1">
    <source>
        <dbReference type="EMBL" id="MPC76722.1"/>
    </source>
</evidence>
<sequence>MEVRRVMDTVFAILTPSVLRHFFTLSFVYD</sequence>
<dbReference type="AlphaFoldDB" id="A0A5B7HZ89"/>
<dbReference type="EMBL" id="VSRR010044062">
    <property type="protein sequence ID" value="MPC76722.1"/>
    <property type="molecule type" value="Genomic_DNA"/>
</dbReference>
<comment type="caution">
    <text evidence="1">The sequence shown here is derived from an EMBL/GenBank/DDBJ whole genome shotgun (WGS) entry which is preliminary data.</text>
</comment>
<gene>
    <name evidence="1" type="ORF">E2C01_071148</name>
</gene>
<keyword evidence="2" id="KW-1185">Reference proteome</keyword>
<reference evidence="1 2" key="1">
    <citation type="submission" date="2019-05" db="EMBL/GenBank/DDBJ databases">
        <title>Another draft genome of Portunus trituberculatus and its Hox gene families provides insights of decapod evolution.</title>
        <authorList>
            <person name="Jeong J.-H."/>
            <person name="Song I."/>
            <person name="Kim S."/>
            <person name="Choi T."/>
            <person name="Kim D."/>
            <person name="Ryu S."/>
            <person name="Kim W."/>
        </authorList>
    </citation>
    <scope>NUCLEOTIDE SEQUENCE [LARGE SCALE GENOMIC DNA]</scope>
    <source>
        <tissue evidence="1">Muscle</tissue>
    </source>
</reference>
<proteinExistence type="predicted"/>
<dbReference type="Proteomes" id="UP000324222">
    <property type="component" value="Unassembled WGS sequence"/>
</dbReference>
<evidence type="ECO:0000313" key="2">
    <source>
        <dbReference type="Proteomes" id="UP000324222"/>
    </source>
</evidence>
<accession>A0A5B7HZ89</accession>
<protein>
    <submittedName>
        <fullName evidence="1">Uncharacterized protein</fullName>
    </submittedName>
</protein>
<organism evidence="1 2">
    <name type="scientific">Portunus trituberculatus</name>
    <name type="common">Swimming crab</name>
    <name type="synonym">Neptunus trituberculatus</name>
    <dbReference type="NCBI Taxonomy" id="210409"/>
    <lineage>
        <taxon>Eukaryota</taxon>
        <taxon>Metazoa</taxon>
        <taxon>Ecdysozoa</taxon>
        <taxon>Arthropoda</taxon>
        <taxon>Crustacea</taxon>
        <taxon>Multicrustacea</taxon>
        <taxon>Malacostraca</taxon>
        <taxon>Eumalacostraca</taxon>
        <taxon>Eucarida</taxon>
        <taxon>Decapoda</taxon>
        <taxon>Pleocyemata</taxon>
        <taxon>Brachyura</taxon>
        <taxon>Eubrachyura</taxon>
        <taxon>Portunoidea</taxon>
        <taxon>Portunidae</taxon>
        <taxon>Portuninae</taxon>
        <taxon>Portunus</taxon>
    </lineage>
</organism>
<name>A0A5B7HZ89_PORTR</name>